<evidence type="ECO:0000313" key="2">
    <source>
        <dbReference type="Proteomes" id="UP000198211"/>
    </source>
</evidence>
<sequence length="61" mass="6958">MDSRLSVDKLLAQWVGPFEVVSTAAHSFDIRHPVTNQQYTVHGSRLKFYADANLEVDEEHT</sequence>
<evidence type="ECO:0000313" key="1">
    <source>
        <dbReference type="EMBL" id="OWZ15857.1"/>
    </source>
</evidence>
<reference evidence="2" key="1">
    <citation type="submission" date="2017-03" db="EMBL/GenBank/DDBJ databases">
        <title>Phytopthora megakarya and P. palmivora, two closely related causual agents of cacao black pod achieved similar genome size and gene model numbers by different mechanisms.</title>
        <authorList>
            <person name="Ali S."/>
            <person name="Shao J."/>
            <person name="Larry D.J."/>
            <person name="Kronmiller B."/>
            <person name="Shen D."/>
            <person name="Strem M.D."/>
            <person name="Melnick R.L."/>
            <person name="Guiltinan M.J."/>
            <person name="Tyler B.M."/>
            <person name="Meinhardt L.W."/>
            <person name="Bailey B.A."/>
        </authorList>
    </citation>
    <scope>NUCLEOTIDE SEQUENCE [LARGE SCALE GENOMIC DNA]</scope>
    <source>
        <strain evidence="2">zdho120</strain>
    </source>
</reference>
<keyword evidence="2" id="KW-1185">Reference proteome</keyword>
<protein>
    <submittedName>
        <fullName evidence="1">Uncharacterized protein</fullName>
    </submittedName>
</protein>
<organism evidence="1 2">
    <name type="scientific">Phytophthora megakarya</name>
    <dbReference type="NCBI Taxonomy" id="4795"/>
    <lineage>
        <taxon>Eukaryota</taxon>
        <taxon>Sar</taxon>
        <taxon>Stramenopiles</taxon>
        <taxon>Oomycota</taxon>
        <taxon>Peronosporomycetes</taxon>
        <taxon>Peronosporales</taxon>
        <taxon>Peronosporaceae</taxon>
        <taxon>Phytophthora</taxon>
    </lineage>
</organism>
<name>A0A225WFR8_9STRA</name>
<dbReference type="EMBL" id="NBNE01001041">
    <property type="protein sequence ID" value="OWZ15857.1"/>
    <property type="molecule type" value="Genomic_DNA"/>
</dbReference>
<dbReference type="AlphaFoldDB" id="A0A225WFR8"/>
<gene>
    <name evidence="1" type="ORF">PHMEG_00010430</name>
</gene>
<dbReference type="Proteomes" id="UP000198211">
    <property type="component" value="Unassembled WGS sequence"/>
</dbReference>
<proteinExistence type="predicted"/>
<dbReference type="OrthoDB" id="104567at2759"/>
<accession>A0A225WFR8</accession>
<comment type="caution">
    <text evidence="1">The sequence shown here is derived from an EMBL/GenBank/DDBJ whole genome shotgun (WGS) entry which is preliminary data.</text>
</comment>